<dbReference type="AlphaFoldDB" id="A0A8J3WZU8"/>
<organism evidence="1 2">
    <name type="scientific">Planosporangium mesophilum</name>
    <dbReference type="NCBI Taxonomy" id="689768"/>
    <lineage>
        <taxon>Bacteria</taxon>
        <taxon>Bacillati</taxon>
        <taxon>Actinomycetota</taxon>
        <taxon>Actinomycetes</taxon>
        <taxon>Micromonosporales</taxon>
        <taxon>Micromonosporaceae</taxon>
        <taxon>Planosporangium</taxon>
    </lineage>
</organism>
<proteinExistence type="predicted"/>
<evidence type="ECO:0000313" key="1">
    <source>
        <dbReference type="EMBL" id="GII22582.1"/>
    </source>
</evidence>
<keyword evidence="2" id="KW-1185">Reference proteome</keyword>
<dbReference type="EMBL" id="BOON01000018">
    <property type="protein sequence ID" value="GII22582.1"/>
    <property type="molecule type" value="Genomic_DNA"/>
</dbReference>
<name>A0A8J3WZU8_9ACTN</name>
<reference evidence="1" key="1">
    <citation type="submission" date="2021-01" db="EMBL/GenBank/DDBJ databases">
        <title>Whole genome shotgun sequence of Planosporangium mesophilum NBRC 109066.</title>
        <authorList>
            <person name="Komaki H."/>
            <person name="Tamura T."/>
        </authorList>
    </citation>
    <scope>NUCLEOTIDE SEQUENCE</scope>
    <source>
        <strain evidence="1">NBRC 109066</strain>
    </source>
</reference>
<comment type="caution">
    <text evidence="1">The sequence shown here is derived from an EMBL/GenBank/DDBJ whole genome shotgun (WGS) entry which is preliminary data.</text>
</comment>
<gene>
    <name evidence="1" type="ORF">Pme01_21790</name>
</gene>
<accession>A0A8J3WZU8</accession>
<protein>
    <submittedName>
        <fullName evidence="1">Uncharacterized protein</fullName>
    </submittedName>
</protein>
<dbReference type="RefSeq" id="WP_168114572.1">
    <property type="nucleotide sequence ID" value="NZ_BOON01000018.1"/>
</dbReference>
<evidence type="ECO:0000313" key="2">
    <source>
        <dbReference type="Proteomes" id="UP000599074"/>
    </source>
</evidence>
<sequence length="120" mass="12854">MAQHSISTADDRCADLLRSLDVDTRQALSARYDQAYLADYTRMDRIVAAAYQALVVKGRVAEGTGQEWEAIAEAGDLVNGGDDLVAAILAADLIPDEDFVALAGWAATLIRIESPSRAES</sequence>
<dbReference type="Proteomes" id="UP000599074">
    <property type="component" value="Unassembled WGS sequence"/>
</dbReference>